<sequence>MSDSNEAGSDKKTITSPDKDDQSKKSKDSSKETEKKNESKPKSDTKDPKSSSEPKPKPEQKNKPKPSYNGRYNPNGADRDCSDFSTQAEAQAFFIAAGPGDPHDLDRDGDGIACDTLP</sequence>
<evidence type="ECO:0000256" key="1">
    <source>
        <dbReference type="SAM" id="MobiDB-lite"/>
    </source>
</evidence>
<evidence type="ECO:0000313" key="4">
    <source>
        <dbReference type="Proteomes" id="UP000198660"/>
    </source>
</evidence>
<dbReference type="EMBL" id="FPAA01000011">
    <property type="protein sequence ID" value="SFS92945.1"/>
    <property type="molecule type" value="Genomic_DNA"/>
</dbReference>
<dbReference type="Pfam" id="PF05901">
    <property type="entry name" value="Excalibur"/>
    <property type="match status" value="1"/>
</dbReference>
<evidence type="ECO:0000259" key="2">
    <source>
        <dbReference type="SMART" id="SM00894"/>
    </source>
</evidence>
<feature type="domain" description="Excalibur calcium-binding" evidence="2">
    <location>
        <begin position="77"/>
        <end position="115"/>
    </location>
</feature>
<reference evidence="4" key="1">
    <citation type="submission" date="2016-10" db="EMBL/GenBank/DDBJ databases">
        <authorList>
            <person name="Varghese N."/>
            <person name="Submissions S."/>
        </authorList>
    </citation>
    <scope>NUCLEOTIDE SEQUENCE [LARGE SCALE GENOMIC DNA]</scope>
    <source>
        <strain evidence="4">DSM 45789</strain>
    </source>
</reference>
<name>A0A1I6TUV3_9BACL</name>
<feature type="compositionally biased region" description="Basic and acidic residues" evidence="1">
    <location>
        <begin position="101"/>
        <end position="110"/>
    </location>
</feature>
<organism evidence="3 4">
    <name type="scientific">Marininema halotolerans</name>
    <dbReference type="NCBI Taxonomy" id="1155944"/>
    <lineage>
        <taxon>Bacteria</taxon>
        <taxon>Bacillati</taxon>
        <taxon>Bacillota</taxon>
        <taxon>Bacilli</taxon>
        <taxon>Bacillales</taxon>
        <taxon>Thermoactinomycetaceae</taxon>
        <taxon>Marininema</taxon>
    </lineage>
</organism>
<evidence type="ECO:0000313" key="3">
    <source>
        <dbReference type="EMBL" id="SFS92945.1"/>
    </source>
</evidence>
<proteinExistence type="predicted"/>
<dbReference type="InterPro" id="IPR008613">
    <property type="entry name" value="Excalibur_Ca-bd_domain"/>
</dbReference>
<dbReference type="SMART" id="SM00894">
    <property type="entry name" value="Excalibur"/>
    <property type="match status" value="1"/>
</dbReference>
<keyword evidence="4" id="KW-1185">Reference proteome</keyword>
<dbReference type="AlphaFoldDB" id="A0A1I6TUV3"/>
<feature type="region of interest" description="Disordered" evidence="1">
    <location>
        <begin position="1"/>
        <end position="118"/>
    </location>
</feature>
<dbReference type="Proteomes" id="UP000198660">
    <property type="component" value="Unassembled WGS sequence"/>
</dbReference>
<gene>
    <name evidence="3" type="ORF">SAMN05444972_11191</name>
</gene>
<accession>A0A1I6TUV3</accession>
<protein>
    <submittedName>
        <fullName evidence="3">Micrococcal nuclease</fullName>
    </submittedName>
</protein>
<feature type="compositionally biased region" description="Basic and acidic residues" evidence="1">
    <location>
        <begin position="8"/>
        <end position="62"/>
    </location>
</feature>